<dbReference type="Proteomes" id="UP000256862">
    <property type="component" value="Plasmid CO2235_mp"/>
</dbReference>
<dbReference type="SUPFAM" id="SSF49472">
    <property type="entry name" value="Transthyretin (synonym: prealbumin)"/>
    <property type="match status" value="1"/>
</dbReference>
<evidence type="ECO:0000256" key="7">
    <source>
        <dbReference type="RuleBase" id="RU361270"/>
    </source>
</evidence>
<dbReference type="PANTHER" id="PTHR10395:SF7">
    <property type="entry name" value="5-HYDROXYISOURATE HYDROLASE"/>
    <property type="match status" value="1"/>
</dbReference>
<comment type="subunit">
    <text evidence="4 7">Homotetramer.</text>
</comment>
<comment type="function">
    <text evidence="2">Catalyzes the hydrolysis of 5-hydroxyisourate (HIU) to 2-oxo-4-hydroxy-4-carboxy-5-ureidoimidazoline (OHCU).</text>
</comment>
<protein>
    <recommendedName>
        <fullName evidence="7">5-hydroxyisourate hydrolase</fullName>
        <shortName evidence="7">HIU hydrolase</shortName>
        <shortName evidence="7">HIUHase</shortName>
        <ecNumber evidence="7">3.5.2.17</ecNumber>
    </recommendedName>
</protein>
<evidence type="ECO:0000313" key="14">
    <source>
        <dbReference type="Proteomes" id="UP000325743"/>
    </source>
</evidence>
<evidence type="ECO:0000256" key="3">
    <source>
        <dbReference type="ARBA" id="ARBA00009850"/>
    </source>
</evidence>
<name>A0A375GRP8_9BURK</name>
<reference evidence="10 15" key="4">
    <citation type="submission" date="2021-02" db="EMBL/GenBank/DDBJ databases">
        <title>Complete Genome Sequence of Cupriavidus oxalaticus Strain Ox1, a Soil Oxalate-Degrading Species.</title>
        <authorList>
            <person name="Palmieri F."/>
            <person name="Udriet P."/>
            <person name="Deuasquier M."/>
            <person name="Beaudoing E."/>
            <person name="Johnson S.L."/>
            <person name="Davenport K.W."/>
            <person name="Chain P.S."/>
            <person name="Bindschedler S."/>
            <person name="Junier P."/>
        </authorList>
    </citation>
    <scope>NUCLEOTIDE SEQUENCE [LARGE SCALE GENOMIC DNA]</scope>
    <source>
        <strain evidence="10 15">Ox1</strain>
    </source>
</reference>
<evidence type="ECO:0000313" key="10">
    <source>
        <dbReference type="EMBL" id="QRQ92392.1"/>
    </source>
</evidence>
<dbReference type="GO" id="GO:0006144">
    <property type="term" value="P:purine nucleobase metabolic process"/>
    <property type="evidence" value="ECO:0007669"/>
    <property type="project" value="UniProtKB-KW"/>
</dbReference>
<evidence type="ECO:0000313" key="13">
    <source>
        <dbReference type="Proteomes" id="UP000256862"/>
    </source>
</evidence>
<dbReference type="Pfam" id="PF00576">
    <property type="entry name" value="Transthyretin"/>
    <property type="match status" value="1"/>
</dbReference>
<accession>A0A375GRP8</accession>
<proteinExistence type="inferred from homology"/>
<evidence type="ECO:0000259" key="8">
    <source>
        <dbReference type="Pfam" id="PF00576"/>
    </source>
</evidence>
<dbReference type="EC" id="3.5.2.17" evidence="7"/>
<sequence>MAGISTHVLDVSLGKPIAGMQIELFDVGTQPPKLIAKARTNHDGRTDTPMLPAAQARTGDFELRFWVADYFKTPDTFADIVPVRFTIADAAQHYHVPLLCSPWSFGTYRGS</sequence>
<comment type="similarity">
    <text evidence="3 7">Belongs to the transthyretin family. 5-hydroxyisourate hydrolase subfamily.</text>
</comment>
<dbReference type="OrthoDB" id="9792386at2"/>
<dbReference type="GeneID" id="303489005"/>
<evidence type="ECO:0000313" key="12">
    <source>
        <dbReference type="EMBL" id="SPC24626.1"/>
    </source>
</evidence>
<dbReference type="NCBIfam" id="TIGR02962">
    <property type="entry name" value="hdxy_isourate"/>
    <property type="match status" value="1"/>
</dbReference>
<dbReference type="EMBL" id="CP032518">
    <property type="protein sequence ID" value="QEZ42876.1"/>
    <property type="molecule type" value="Genomic_DNA"/>
</dbReference>
<keyword evidence="6 7" id="KW-0378">Hydrolase</keyword>
<keyword evidence="15" id="KW-1185">Reference proteome</keyword>
<dbReference type="CDD" id="cd05822">
    <property type="entry name" value="TLP_HIUase"/>
    <property type="match status" value="1"/>
</dbReference>
<dbReference type="Proteomes" id="UP000623307">
    <property type="component" value="Chromosome 1"/>
</dbReference>
<reference evidence="12" key="2">
    <citation type="submission" date="2018-01" db="EMBL/GenBank/DDBJ databases">
        <authorList>
            <person name="Clerissi C."/>
        </authorList>
    </citation>
    <scope>NUCLEOTIDE SEQUENCE</scope>
    <source>
        <strain evidence="12">Cupriavidus oxalaticus LMG 2235</strain>
    </source>
</reference>
<evidence type="ECO:0000256" key="6">
    <source>
        <dbReference type="ARBA" id="ARBA00022801"/>
    </source>
</evidence>
<dbReference type="Gene3D" id="2.60.40.180">
    <property type="entry name" value="Transthyretin/hydroxyisourate hydrolase domain"/>
    <property type="match status" value="1"/>
</dbReference>
<evidence type="ECO:0000256" key="1">
    <source>
        <dbReference type="ARBA" id="ARBA00001043"/>
    </source>
</evidence>
<organism evidence="12">
    <name type="scientific">Cupriavidus oxalaticus</name>
    <dbReference type="NCBI Taxonomy" id="96344"/>
    <lineage>
        <taxon>Bacteria</taxon>
        <taxon>Pseudomonadati</taxon>
        <taxon>Pseudomonadota</taxon>
        <taxon>Betaproteobacteria</taxon>
        <taxon>Burkholderiales</taxon>
        <taxon>Burkholderiaceae</taxon>
        <taxon>Cupriavidus</taxon>
    </lineage>
</organism>
<evidence type="ECO:0000313" key="15">
    <source>
        <dbReference type="Proteomes" id="UP000623307"/>
    </source>
</evidence>
<keyword evidence="5 7" id="KW-0659">Purine metabolism</keyword>
<evidence type="ECO:0000313" key="9">
    <source>
        <dbReference type="EMBL" id="QEZ42876.1"/>
    </source>
</evidence>
<dbReference type="InterPro" id="IPR023416">
    <property type="entry name" value="Transthyretin/HIU_hydrolase_d"/>
</dbReference>
<dbReference type="PANTHER" id="PTHR10395">
    <property type="entry name" value="URICASE AND TRANSTHYRETIN-RELATED"/>
    <property type="match status" value="1"/>
</dbReference>
<reference evidence="13" key="1">
    <citation type="submission" date="2018-01" db="EMBL/GenBank/DDBJ databases">
        <authorList>
            <person name="Gaut B.S."/>
            <person name="Morton B.R."/>
            <person name="Clegg M.T."/>
            <person name="Duvall M.R."/>
        </authorList>
    </citation>
    <scope>NUCLEOTIDE SEQUENCE [LARGE SCALE GENOMIC DNA]</scope>
</reference>
<evidence type="ECO:0000256" key="5">
    <source>
        <dbReference type="ARBA" id="ARBA00022631"/>
    </source>
</evidence>
<evidence type="ECO:0000313" key="11">
    <source>
        <dbReference type="EMBL" id="SPC07579.1"/>
    </source>
</evidence>
<dbReference type="RefSeq" id="WP_063241415.1">
    <property type="nucleotide sequence ID" value="NZ_CP032518.1"/>
</dbReference>
<feature type="domain" description="Transthyretin/hydroxyisourate hydrolase" evidence="8">
    <location>
        <begin position="4"/>
        <end position="110"/>
    </location>
</feature>
<gene>
    <name evidence="9" type="primary">uraH</name>
    <name evidence="12" type="ORF">CO2235_MP80467</name>
    <name evidence="11" type="ORF">CO2235_U770021</name>
    <name evidence="9" type="ORF">D2917_00585</name>
    <name evidence="10" type="ORF">JTE92_05710</name>
</gene>
<dbReference type="EMBL" id="OGUS01000084">
    <property type="protein sequence ID" value="SPC07579.1"/>
    <property type="molecule type" value="Genomic_DNA"/>
</dbReference>
<evidence type="ECO:0000256" key="2">
    <source>
        <dbReference type="ARBA" id="ARBA00002704"/>
    </source>
</evidence>
<dbReference type="EMBL" id="OGUS01000143">
    <property type="protein sequence ID" value="SPC24626.1"/>
    <property type="molecule type" value="Genomic_DNA"/>
</dbReference>
<dbReference type="EMBL" id="CP069811">
    <property type="protein sequence ID" value="QRQ92392.1"/>
    <property type="molecule type" value="Genomic_DNA"/>
</dbReference>
<dbReference type="InterPro" id="IPR036817">
    <property type="entry name" value="Transthyretin/HIU_hydrolase_sf"/>
</dbReference>
<comment type="catalytic activity">
    <reaction evidence="1 7">
        <text>5-hydroxyisourate + H2O = 5-hydroxy-2-oxo-4-ureido-2,5-dihydro-1H-imidazole-5-carboxylate + H(+)</text>
        <dbReference type="Rhea" id="RHEA:23736"/>
        <dbReference type="ChEBI" id="CHEBI:15377"/>
        <dbReference type="ChEBI" id="CHEBI:15378"/>
        <dbReference type="ChEBI" id="CHEBI:18072"/>
        <dbReference type="ChEBI" id="CHEBI:58639"/>
        <dbReference type="EC" id="3.5.2.17"/>
    </reaction>
</comment>
<reference evidence="9 14" key="3">
    <citation type="submission" date="2018-09" db="EMBL/GenBank/DDBJ databases">
        <title>Complete genome sequence of Cupriavidus oxalaticus T2, a bacterium capable of phenol tolerance and degradation.</title>
        <authorList>
            <person name="Yan J."/>
        </authorList>
    </citation>
    <scope>NUCLEOTIDE SEQUENCE [LARGE SCALE GENOMIC DNA]</scope>
    <source>
        <strain evidence="9 14">T2</strain>
    </source>
</reference>
<dbReference type="AlphaFoldDB" id="A0A375GRP8"/>
<dbReference type="Proteomes" id="UP000325743">
    <property type="component" value="Chromosome 1"/>
</dbReference>
<dbReference type="InterPro" id="IPR014306">
    <property type="entry name" value="Hydroxyisourate_hydrolase"/>
</dbReference>
<dbReference type="GO" id="GO:0033971">
    <property type="term" value="F:hydroxyisourate hydrolase activity"/>
    <property type="evidence" value="ECO:0007669"/>
    <property type="project" value="UniProtKB-EC"/>
</dbReference>
<evidence type="ECO:0000256" key="4">
    <source>
        <dbReference type="ARBA" id="ARBA00011881"/>
    </source>
</evidence>